<accession>A0AC34R8F6</accession>
<dbReference type="WBParaSite" id="JU765_v2.g4324.t1">
    <property type="protein sequence ID" value="JU765_v2.g4324.t1"/>
    <property type="gene ID" value="JU765_v2.g4324"/>
</dbReference>
<proteinExistence type="predicted"/>
<sequence>PEVLFVVATKRHSRRFYRLDGKNLDPGSVMSEGVARNFANEFYMQSAYPLQGTGKTTDYEVLVNSKKFSHEEIVNFSFALCFSHQIVSSATSQPTPVMVAHESAKRGYNNAKTYAQCYGLPMENGEIDLNRLNRELSYVTSSLGYIRFNA</sequence>
<evidence type="ECO:0000313" key="1">
    <source>
        <dbReference type="Proteomes" id="UP000887576"/>
    </source>
</evidence>
<protein>
    <submittedName>
        <fullName evidence="2">Piwi domain-containing protein</fullName>
    </submittedName>
</protein>
<evidence type="ECO:0000313" key="2">
    <source>
        <dbReference type="WBParaSite" id="JU765_v2.g4324.t1"/>
    </source>
</evidence>
<organism evidence="1 2">
    <name type="scientific">Panagrolaimus sp. JU765</name>
    <dbReference type="NCBI Taxonomy" id="591449"/>
    <lineage>
        <taxon>Eukaryota</taxon>
        <taxon>Metazoa</taxon>
        <taxon>Ecdysozoa</taxon>
        <taxon>Nematoda</taxon>
        <taxon>Chromadorea</taxon>
        <taxon>Rhabditida</taxon>
        <taxon>Tylenchina</taxon>
        <taxon>Panagrolaimomorpha</taxon>
        <taxon>Panagrolaimoidea</taxon>
        <taxon>Panagrolaimidae</taxon>
        <taxon>Panagrolaimus</taxon>
    </lineage>
</organism>
<reference evidence="2" key="1">
    <citation type="submission" date="2022-11" db="UniProtKB">
        <authorList>
            <consortium name="WormBaseParasite"/>
        </authorList>
    </citation>
    <scope>IDENTIFICATION</scope>
</reference>
<name>A0AC34R8F6_9BILA</name>
<dbReference type="Proteomes" id="UP000887576">
    <property type="component" value="Unplaced"/>
</dbReference>